<accession>A0A5C3KEG6</accession>
<organism evidence="1 2">
    <name type="scientific">Coprinopsis marcescibilis</name>
    <name type="common">Agaric fungus</name>
    <name type="synonym">Psathyrella marcescibilis</name>
    <dbReference type="NCBI Taxonomy" id="230819"/>
    <lineage>
        <taxon>Eukaryota</taxon>
        <taxon>Fungi</taxon>
        <taxon>Dikarya</taxon>
        <taxon>Basidiomycota</taxon>
        <taxon>Agaricomycotina</taxon>
        <taxon>Agaricomycetes</taxon>
        <taxon>Agaricomycetidae</taxon>
        <taxon>Agaricales</taxon>
        <taxon>Agaricineae</taxon>
        <taxon>Psathyrellaceae</taxon>
        <taxon>Coprinopsis</taxon>
    </lineage>
</organism>
<protein>
    <submittedName>
        <fullName evidence="1">Uncharacterized protein</fullName>
    </submittedName>
</protein>
<evidence type="ECO:0000313" key="1">
    <source>
        <dbReference type="EMBL" id="TFK18421.1"/>
    </source>
</evidence>
<keyword evidence="2" id="KW-1185">Reference proteome</keyword>
<dbReference type="Proteomes" id="UP000307440">
    <property type="component" value="Unassembled WGS sequence"/>
</dbReference>
<dbReference type="EMBL" id="ML210403">
    <property type="protein sequence ID" value="TFK18421.1"/>
    <property type="molecule type" value="Genomic_DNA"/>
</dbReference>
<gene>
    <name evidence="1" type="ORF">FA15DRAFT_603329</name>
</gene>
<dbReference type="OrthoDB" id="3253623at2759"/>
<feature type="non-terminal residue" evidence="1">
    <location>
        <position position="178"/>
    </location>
</feature>
<proteinExistence type="predicted"/>
<name>A0A5C3KEG6_COPMA</name>
<reference evidence="1 2" key="1">
    <citation type="journal article" date="2019" name="Nat. Ecol. Evol.">
        <title>Megaphylogeny resolves global patterns of mushroom evolution.</title>
        <authorList>
            <person name="Varga T."/>
            <person name="Krizsan K."/>
            <person name="Foldi C."/>
            <person name="Dima B."/>
            <person name="Sanchez-Garcia M."/>
            <person name="Sanchez-Ramirez S."/>
            <person name="Szollosi G.J."/>
            <person name="Szarkandi J.G."/>
            <person name="Papp V."/>
            <person name="Albert L."/>
            <person name="Andreopoulos W."/>
            <person name="Angelini C."/>
            <person name="Antonin V."/>
            <person name="Barry K.W."/>
            <person name="Bougher N.L."/>
            <person name="Buchanan P."/>
            <person name="Buyck B."/>
            <person name="Bense V."/>
            <person name="Catcheside P."/>
            <person name="Chovatia M."/>
            <person name="Cooper J."/>
            <person name="Damon W."/>
            <person name="Desjardin D."/>
            <person name="Finy P."/>
            <person name="Geml J."/>
            <person name="Haridas S."/>
            <person name="Hughes K."/>
            <person name="Justo A."/>
            <person name="Karasinski D."/>
            <person name="Kautmanova I."/>
            <person name="Kiss B."/>
            <person name="Kocsube S."/>
            <person name="Kotiranta H."/>
            <person name="LaButti K.M."/>
            <person name="Lechner B.E."/>
            <person name="Liimatainen K."/>
            <person name="Lipzen A."/>
            <person name="Lukacs Z."/>
            <person name="Mihaltcheva S."/>
            <person name="Morgado L.N."/>
            <person name="Niskanen T."/>
            <person name="Noordeloos M.E."/>
            <person name="Ohm R.A."/>
            <person name="Ortiz-Santana B."/>
            <person name="Ovrebo C."/>
            <person name="Racz N."/>
            <person name="Riley R."/>
            <person name="Savchenko A."/>
            <person name="Shiryaev A."/>
            <person name="Soop K."/>
            <person name="Spirin V."/>
            <person name="Szebenyi C."/>
            <person name="Tomsovsky M."/>
            <person name="Tulloss R.E."/>
            <person name="Uehling J."/>
            <person name="Grigoriev I.V."/>
            <person name="Vagvolgyi C."/>
            <person name="Papp T."/>
            <person name="Martin F.M."/>
            <person name="Miettinen O."/>
            <person name="Hibbett D.S."/>
            <person name="Nagy L.G."/>
        </authorList>
    </citation>
    <scope>NUCLEOTIDE SEQUENCE [LARGE SCALE GENOMIC DNA]</scope>
    <source>
        <strain evidence="1 2">CBS 121175</strain>
    </source>
</reference>
<sequence length="178" mass="19925">MAIHEPTSNGQYISHCSFKPFENSPACNTPLTKPSAAGTGPPVPILPYLHQPVELWLKRLLSRPEVVSVIEKHSESWGNGRTRADMSDIFDGDGLRNLRAADGSRFLSKKAGQLRLIFTLNIDWFNPFGQSHKAISIGAIYLVCHNLPFHMRYRTENVYLAGIIPGPSEPNFDQINHF</sequence>
<evidence type="ECO:0000313" key="2">
    <source>
        <dbReference type="Proteomes" id="UP000307440"/>
    </source>
</evidence>
<dbReference type="AlphaFoldDB" id="A0A5C3KEG6"/>
<dbReference type="STRING" id="230819.A0A5C3KEG6"/>